<sequence length="130" mass="14676">MSFGMTVFDANGVQTLGMEDFTIEKLAQMNLPAARKMGNGIRSDYIVMDVPGYNPATCFVVITPRVYAGYSQPGYPDMWGYVPTYKDLGGTQIGIFTYVNRRRPTGYHNNYVDEWTEHTVECVVEVVRVL</sequence>
<reference evidence="1 2" key="1">
    <citation type="submission" date="2019-09" db="EMBL/GenBank/DDBJ databases">
        <authorList>
            <person name="Chandra G."/>
            <person name="Truman W A."/>
        </authorList>
    </citation>
    <scope>NUCLEOTIDE SEQUENCE [LARGE SCALE GENOMIC DNA]</scope>
    <source>
        <strain evidence="1">PS624</strain>
    </source>
</reference>
<dbReference type="Proteomes" id="UP000326241">
    <property type="component" value="Unassembled WGS sequence"/>
</dbReference>
<dbReference type="AlphaFoldDB" id="A0A5E6Q7B1"/>
<gene>
    <name evidence="1" type="ORF">PS624_00787</name>
</gene>
<protein>
    <submittedName>
        <fullName evidence="1">Uncharacterized protein</fullName>
    </submittedName>
</protein>
<accession>A0A5E6Q7B1</accession>
<evidence type="ECO:0000313" key="2">
    <source>
        <dbReference type="Proteomes" id="UP000326241"/>
    </source>
</evidence>
<evidence type="ECO:0000313" key="1">
    <source>
        <dbReference type="EMBL" id="VVM51068.1"/>
    </source>
</evidence>
<name>A0A5E6Q7B1_PSEFL</name>
<dbReference type="EMBL" id="CABVGZ010000005">
    <property type="protein sequence ID" value="VVM51068.1"/>
    <property type="molecule type" value="Genomic_DNA"/>
</dbReference>
<proteinExistence type="predicted"/>
<organism evidence="1 2">
    <name type="scientific">Pseudomonas fluorescens</name>
    <dbReference type="NCBI Taxonomy" id="294"/>
    <lineage>
        <taxon>Bacteria</taxon>
        <taxon>Pseudomonadati</taxon>
        <taxon>Pseudomonadota</taxon>
        <taxon>Gammaproteobacteria</taxon>
        <taxon>Pseudomonadales</taxon>
        <taxon>Pseudomonadaceae</taxon>
        <taxon>Pseudomonas</taxon>
    </lineage>
</organism>